<proteinExistence type="predicted"/>
<organism evidence="1 2">
    <name type="scientific">Actinokineospora xionganensis</name>
    <dbReference type="NCBI Taxonomy" id="2684470"/>
    <lineage>
        <taxon>Bacteria</taxon>
        <taxon>Bacillati</taxon>
        <taxon>Actinomycetota</taxon>
        <taxon>Actinomycetes</taxon>
        <taxon>Pseudonocardiales</taxon>
        <taxon>Pseudonocardiaceae</taxon>
        <taxon>Actinokineospora</taxon>
    </lineage>
</organism>
<dbReference type="RefSeq" id="WP_187222574.1">
    <property type="nucleotide sequence ID" value="NZ_JABVED010000012.1"/>
</dbReference>
<evidence type="ECO:0000313" key="1">
    <source>
        <dbReference type="EMBL" id="MBC6449626.1"/>
    </source>
</evidence>
<protein>
    <submittedName>
        <fullName evidence="1">Uncharacterized protein</fullName>
    </submittedName>
</protein>
<keyword evidence="2" id="KW-1185">Reference proteome</keyword>
<name>A0ABR7LA85_9PSEU</name>
<evidence type="ECO:0000313" key="2">
    <source>
        <dbReference type="Proteomes" id="UP000734823"/>
    </source>
</evidence>
<gene>
    <name evidence="1" type="ORF">GPZ80_20910</name>
</gene>
<reference evidence="1 2" key="1">
    <citation type="submission" date="2020-06" db="EMBL/GenBank/DDBJ databases">
        <title>Actinokineospora xiongansis sp. nov., isolated from soil of Baiyangdian.</title>
        <authorList>
            <person name="Zhang X."/>
        </authorList>
    </citation>
    <scope>NUCLEOTIDE SEQUENCE [LARGE SCALE GENOMIC DNA]</scope>
    <source>
        <strain evidence="1 2">HBU206404</strain>
    </source>
</reference>
<dbReference type="EMBL" id="JABVED010000012">
    <property type="protein sequence ID" value="MBC6449626.1"/>
    <property type="molecule type" value="Genomic_DNA"/>
</dbReference>
<comment type="caution">
    <text evidence="1">The sequence shown here is derived from an EMBL/GenBank/DDBJ whole genome shotgun (WGS) entry which is preliminary data.</text>
</comment>
<accession>A0ABR7LA85</accession>
<dbReference type="Proteomes" id="UP000734823">
    <property type="component" value="Unassembled WGS sequence"/>
</dbReference>
<sequence>MLPREAKLSNIEIFEADFERIKLLQRAWNGSAATVVNRLLDSFMREQPHVPEGEPADPGEIRVHATYEGVWIDGLFEPVTERLLITNGDLAGQRFKSPSGAAAAVVRLLNPDVHPNRNGWTFWTVTDTGHLLGSLRRHDSAGRAG</sequence>